<organism evidence="1 2">
    <name type="scientific">Halostagnicola larsenii XH-48</name>
    <dbReference type="NCBI Taxonomy" id="797299"/>
    <lineage>
        <taxon>Archaea</taxon>
        <taxon>Methanobacteriati</taxon>
        <taxon>Methanobacteriota</taxon>
        <taxon>Stenosarchaea group</taxon>
        <taxon>Halobacteria</taxon>
        <taxon>Halobacteriales</taxon>
        <taxon>Natrialbaceae</taxon>
        <taxon>Halostagnicola</taxon>
    </lineage>
</organism>
<reference evidence="1 2" key="1">
    <citation type="submission" date="2014-01" db="EMBL/GenBank/DDBJ databases">
        <authorList>
            <consortium name="DOE Joint Genome Institute"/>
            <person name="Anderson I."/>
            <person name="Huntemann M."/>
            <person name="Han J."/>
            <person name="Chen A."/>
            <person name="Kyrpides N."/>
            <person name="Mavromatis K."/>
            <person name="Markowitz V."/>
            <person name="Palaniappan K."/>
            <person name="Ivanova N."/>
            <person name="Schaumberg A."/>
            <person name="Pati A."/>
            <person name="Liolios K."/>
            <person name="Nordberg H.P."/>
            <person name="Cantor M.N."/>
            <person name="Hua S.X."/>
            <person name="Woyke T."/>
        </authorList>
    </citation>
    <scope>NUCLEOTIDE SEQUENCE [LARGE SCALE GENOMIC DNA]</scope>
    <source>
        <strain evidence="1 2">XH-48</strain>
    </source>
</reference>
<evidence type="ECO:0000313" key="2">
    <source>
        <dbReference type="Proteomes" id="UP000019024"/>
    </source>
</evidence>
<gene>
    <name evidence="1" type="ORF">HALLA_19310</name>
</gene>
<dbReference type="AlphaFoldDB" id="W0JRE6"/>
<dbReference type="EMBL" id="CP007055">
    <property type="protein sequence ID" value="AHG01189.1"/>
    <property type="molecule type" value="Genomic_DNA"/>
</dbReference>
<keyword evidence="2" id="KW-1185">Reference proteome</keyword>
<sequence length="46" mass="5245">MLETFYGTIANTTKSNITHVRNITHDTSILFLLDTNLPLLDTIRPE</sequence>
<name>W0JRE6_9EURY</name>
<accession>W0JRE6</accession>
<protein>
    <submittedName>
        <fullName evidence="1">Uncharacterized protein</fullName>
    </submittedName>
</protein>
<dbReference type="HOGENOM" id="CLU_3178467_0_0_2"/>
<dbReference type="KEGG" id="hlr:HALLA_19310"/>
<evidence type="ECO:0000313" key="1">
    <source>
        <dbReference type="EMBL" id="AHG01189.1"/>
    </source>
</evidence>
<proteinExistence type="predicted"/>
<dbReference type="Proteomes" id="UP000019024">
    <property type="component" value="Chromosome"/>
</dbReference>